<reference evidence="11" key="4">
    <citation type="journal article" date="2015" name="G3 (Bethesda)">
        <title>Genome sequences of three phytopathogenic species of the Magnaporthaceae family of fungi.</title>
        <authorList>
            <person name="Okagaki L.H."/>
            <person name="Nunes C.C."/>
            <person name="Sailsbery J."/>
            <person name="Clay B."/>
            <person name="Brown D."/>
            <person name="John T."/>
            <person name="Oh Y."/>
            <person name="Young N."/>
            <person name="Fitzgerald M."/>
            <person name="Haas B.J."/>
            <person name="Zeng Q."/>
            <person name="Young S."/>
            <person name="Adiconis X."/>
            <person name="Fan L."/>
            <person name="Levin J.Z."/>
            <person name="Mitchell T.K."/>
            <person name="Okubara P.A."/>
            <person name="Farman M.L."/>
            <person name="Kohn L.M."/>
            <person name="Birren B."/>
            <person name="Ma L.-J."/>
            <person name="Dean R.A."/>
        </authorList>
    </citation>
    <scope>NUCLEOTIDE SEQUENCE</scope>
    <source>
        <strain evidence="11">R3-111a-1</strain>
    </source>
</reference>
<dbReference type="GO" id="GO:0005506">
    <property type="term" value="F:iron ion binding"/>
    <property type="evidence" value="ECO:0007669"/>
    <property type="project" value="InterPro"/>
</dbReference>
<comment type="cofactor">
    <cofactor evidence="1">
        <name>heme</name>
        <dbReference type="ChEBI" id="CHEBI:30413"/>
    </cofactor>
</comment>
<dbReference type="STRING" id="644352.J3P8J6"/>
<reference evidence="11" key="5">
    <citation type="submission" date="2018-04" db="UniProtKB">
        <authorList>
            <consortium name="EnsemblFungi"/>
        </authorList>
    </citation>
    <scope>IDENTIFICATION</scope>
    <source>
        <strain evidence="11">R3-111a-1</strain>
    </source>
</reference>
<comment type="similarity">
    <text evidence="2 8">Belongs to the cytochrome P450 family.</text>
</comment>
<dbReference type="InterPro" id="IPR001128">
    <property type="entry name" value="Cyt_P450"/>
</dbReference>
<dbReference type="InterPro" id="IPR017972">
    <property type="entry name" value="Cyt_P450_CS"/>
</dbReference>
<evidence type="ECO:0000256" key="8">
    <source>
        <dbReference type="RuleBase" id="RU000461"/>
    </source>
</evidence>
<evidence type="ECO:0000256" key="5">
    <source>
        <dbReference type="ARBA" id="ARBA00023002"/>
    </source>
</evidence>
<dbReference type="HOGENOM" id="CLU_078559_0_0_1"/>
<reference evidence="12" key="1">
    <citation type="submission" date="2010-07" db="EMBL/GenBank/DDBJ databases">
        <title>The genome sequence of Gaeumannomyces graminis var. tritici strain R3-111a-1.</title>
        <authorList>
            <consortium name="The Broad Institute Genome Sequencing Platform"/>
            <person name="Ma L.-J."/>
            <person name="Dead R."/>
            <person name="Young S."/>
            <person name="Zeng Q."/>
            <person name="Koehrsen M."/>
            <person name="Alvarado L."/>
            <person name="Berlin A."/>
            <person name="Chapman S.B."/>
            <person name="Chen Z."/>
            <person name="Freedman E."/>
            <person name="Gellesch M."/>
            <person name="Goldberg J."/>
            <person name="Griggs A."/>
            <person name="Gujja S."/>
            <person name="Heilman E.R."/>
            <person name="Heiman D."/>
            <person name="Hepburn T."/>
            <person name="Howarth C."/>
            <person name="Jen D."/>
            <person name="Larson L."/>
            <person name="Mehta T."/>
            <person name="Neiman D."/>
            <person name="Pearson M."/>
            <person name="Roberts A."/>
            <person name="Saif S."/>
            <person name="Shea T."/>
            <person name="Shenoy N."/>
            <person name="Sisk P."/>
            <person name="Stolte C."/>
            <person name="Sykes S."/>
            <person name="Walk T."/>
            <person name="White J."/>
            <person name="Yandava C."/>
            <person name="Haas B."/>
            <person name="Nusbaum C."/>
            <person name="Birren B."/>
        </authorList>
    </citation>
    <scope>NUCLEOTIDE SEQUENCE [LARGE SCALE GENOMIC DNA]</scope>
    <source>
        <strain evidence="12">R3-111a-1</strain>
    </source>
</reference>
<keyword evidence="4 8" id="KW-0479">Metal-binding</keyword>
<dbReference type="EMBL" id="GL385399">
    <property type="protein sequence ID" value="EJT72979.1"/>
    <property type="molecule type" value="Genomic_DNA"/>
</dbReference>
<keyword evidence="3 8" id="KW-0349">Heme</keyword>
<gene>
    <name evidence="11" type="primary">20350288</name>
    <name evidence="10" type="ORF">GGTG_09830</name>
</gene>
<reference evidence="10" key="3">
    <citation type="submission" date="2010-09" db="EMBL/GenBank/DDBJ databases">
        <title>Annotation of Gaeumannomyces graminis var. tritici R3-111a-1.</title>
        <authorList>
            <consortium name="The Broad Institute Genome Sequencing Platform"/>
            <person name="Ma L.-J."/>
            <person name="Dead R."/>
            <person name="Young S.K."/>
            <person name="Zeng Q."/>
            <person name="Gargeya S."/>
            <person name="Fitzgerald M."/>
            <person name="Haas B."/>
            <person name="Abouelleil A."/>
            <person name="Alvarado L."/>
            <person name="Arachchi H.M."/>
            <person name="Berlin A."/>
            <person name="Brown A."/>
            <person name="Chapman S.B."/>
            <person name="Chen Z."/>
            <person name="Dunbar C."/>
            <person name="Freedman E."/>
            <person name="Gearin G."/>
            <person name="Gellesch M."/>
            <person name="Goldberg J."/>
            <person name="Griggs A."/>
            <person name="Gujja S."/>
            <person name="Heiman D."/>
            <person name="Howarth C."/>
            <person name="Larson L."/>
            <person name="Lui A."/>
            <person name="MacDonald P.J.P."/>
            <person name="Mehta T."/>
            <person name="Montmayeur A."/>
            <person name="Murphy C."/>
            <person name="Neiman D."/>
            <person name="Pearson M."/>
            <person name="Priest M."/>
            <person name="Roberts A."/>
            <person name="Saif S."/>
            <person name="Shea T."/>
            <person name="Shenoy N."/>
            <person name="Sisk P."/>
            <person name="Stolte C."/>
            <person name="Sykes S."/>
            <person name="Yandava C."/>
            <person name="Wortman J."/>
            <person name="Nusbaum C."/>
            <person name="Birren B."/>
        </authorList>
    </citation>
    <scope>NUCLEOTIDE SEQUENCE</scope>
    <source>
        <strain evidence="10">R3-111a-1</strain>
    </source>
</reference>
<protein>
    <submittedName>
        <fullName evidence="10 11">Uncharacterized protein</fullName>
    </submittedName>
</protein>
<keyword evidence="12" id="KW-1185">Reference proteome</keyword>
<dbReference type="eggNOG" id="KOG0157">
    <property type="taxonomic scope" value="Eukaryota"/>
</dbReference>
<dbReference type="PROSITE" id="PS00086">
    <property type="entry name" value="CYTOCHROME_P450"/>
    <property type="match status" value="1"/>
</dbReference>
<dbReference type="EnsemblFungi" id="EJT72979">
    <property type="protein sequence ID" value="EJT72979"/>
    <property type="gene ID" value="GGTG_09830"/>
</dbReference>
<dbReference type="Gene3D" id="1.10.630.10">
    <property type="entry name" value="Cytochrome P450"/>
    <property type="match status" value="2"/>
</dbReference>
<dbReference type="InterPro" id="IPR050121">
    <property type="entry name" value="Cytochrome_P450_monoxygenase"/>
</dbReference>
<name>J3P8J6_GAET3</name>
<evidence type="ECO:0000256" key="6">
    <source>
        <dbReference type="ARBA" id="ARBA00023004"/>
    </source>
</evidence>
<dbReference type="GO" id="GO:0016705">
    <property type="term" value="F:oxidoreductase activity, acting on paired donors, with incorporation or reduction of molecular oxygen"/>
    <property type="evidence" value="ECO:0007669"/>
    <property type="project" value="InterPro"/>
</dbReference>
<dbReference type="RefSeq" id="XP_009225953.1">
    <property type="nucleotide sequence ID" value="XM_009227689.1"/>
</dbReference>
<keyword evidence="6 8" id="KW-0408">Iron</keyword>
<dbReference type="InterPro" id="IPR036396">
    <property type="entry name" value="Cyt_P450_sf"/>
</dbReference>
<feature type="region of interest" description="Disordered" evidence="9">
    <location>
        <begin position="107"/>
        <end position="145"/>
    </location>
</feature>
<dbReference type="GO" id="GO:0004497">
    <property type="term" value="F:monooxygenase activity"/>
    <property type="evidence" value="ECO:0007669"/>
    <property type="project" value="UniProtKB-KW"/>
</dbReference>
<evidence type="ECO:0000313" key="11">
    <source>
        <dbReference type="EnsemblFungi" id="EJT72979"/>
    </source>
</evidence>
<dbReference type="Pfam" id="PF00067">
    <property type="entry name" value="p450"/>
    <property type="match status" value="2"/>
</dbReference>
<dbReference type="OrthoDB" id="1470350at2759"/>
<reference evidence="10" key="2">
    <citation type="submission" date="2010-07" db="EMBL/GenBank/DDBJ databases">
        <authorList>
            <consortium name="The Broad Institute Genome Sequencing Platform"/>
            <consortium name="Broad Institute Genome Sequencing Center for Infectious Disease"/>
            <person name="Ma L.-J."/>
            <person name="Dead R."/>
            <person name="Young S."/>
            <person name="Zeng Q."/>
            <person name="Koehrsen M."/>
            <person name="Alvarado L."/>
            <person name="Berlin A."/>
            <person name="Chapman S.B."/>
            <person name="Chen Z."/>
            <person name="Freedman E."/>
            <person name="Gellesch M."/>
            <person name="Goldberg J."/>
            <person name="Griggs A."/>
            <person name="Gujja S."/>
            <person name="Heilman E.R."/>
            <person name="Heiman D."/>
            <person name="Hepburn T."/>
            <person name="Howarth C."/>
            <person name="Jen D."/>
            <person name="Larson L."/>
            <person name="Mehta T."/>
            <person name="Neiman D."/>
            <person name="Pearson M."/>
            <person name="Roberts A."/>
            <person name="Saif S."/>
            <person name="Shea T."/>
            <person name="Shenoy N."/>
            <person name="Sisk P."/>
            <person name="Stolte C."/>
            <person name="Sykes S."/>
            <person name="Walk T."/>
            <person name="White J."/>
            <person name="Yandava C."/>
            <person name="Haas B."/>
            <person name="Nusbaum C."/>
            <person name="Birren B."/>
        </authorList>
    </citation>
    <scope>NUCLEOTIDE SEQUENCE</scope>
    <source>
        <strain evidence="10">R3-111a-1</strain>
    </source>
</reference>
<dbReference type="Proteomes" id="UP000006039">
    <property type="component" value="Unassembled WGS sequence"/>
</dbReference>
<dbReference type="PANTHER" id="PTHR24305">
    <property type="entry name" value="CYTOCHROME P450"/>
    <property type="match status" value="1"/>
</dbReference>
<evidence type="ECO:0000256" key="7">
    <source>
        <dbReference type="ARBA" id="ARBA00023033"/>
    </source>
</evidence>
<sequence>MLLEQNPSVSLKLANLALLILFLVTAVALSKAIYNVYFHPLAGYPGPVAYRASEIPRLIQEVAGNTVHKWTELHAKYGPVVRIAPGQLSYISNDAWRDIYAAKGTAQSFEPPRTPDPANAQEQGLPSSGKARPAKAPKARQMSREEMTFPGDDFEFFGGDAKPMISCDPVNHARHRRIIGSAFSDPAVRAYEPVVTERTTLLLTRLEEHSARQQAVDIVDWFNFAMFDITSTLYAAYRSPVHFADPLAFVPERWMAGGGGGGGTGEEEEEEAGRFAGDNVDVFRPFSYGPRNCVGQNLALLEVRHVIARLYWRFDVEVLPGQESWAVSQKTYLSWVKPPLLVRLRVSKGAS</sequence>
<accession>J3P8J6</accession>
<evidence type="ECO:0000256" key="3">
    <source>
        <dbReference type="ARBA" id="ARBA00022617"/>
    </source>
</evidence>
<evidence type="ECO:0000256" key="1">
    <source>
        <dbReference type="ARBA" id="ARBA00001971"/>
    </source>
</evidence>
<evidence type="ECO:0000256" key="2">
    <source>
        <dbReference type="ARBA" id="ARBA00010617"/>
    </source>
</evidence>
<proteinExistence type="inferred from homology"/>
<dbReference type="GO" id="GO:0020037">
    <property type="term" value="F:heme binding"/>
    <property type="evidence" value="ECO:0007669"/>
    <property type="project" value="InterPro"/>
</dbReference>
<keyword evidence="5 8" id="KW-0560">Oxidoreductase</keyword>
<dbReference type="AlphaFoldDB" id="J3P8J6"/>
<dbReference type="GeneID" id="20350288"/>
<evidence type="ECO:0000256" key="9">
    <source>
        <dbReference type="SAM" id="MobiDB-lite"/>
    </source>
</evidence>
<keyword evidence="7 8" id="KW-0503">Monooxygenase</keyword>
<evidence type="ECO:0000313" key="10">
    <source>
        <dbReference type="EMBL" id="EJT72979.1"/>
    </source>
</evidence>
<evidence type="ECO:0000313" key="12">
    <source>
        <dbReference type="Proteomes" id="UP000006039"/>
    </source>
</evidence>
<evidence type="ECO:0000256" key="4">
    <source>
        <dbReference type="ARBA" id="ARBA00022723"/>
    </source>
</evidence>
<organism evidence="10">
    <name type="scientific">Gaeumannomyces tritici (strain R3-111a-1)</name>
    <name type="common">Wheat and barley take-all root rot fungus</name>
    <name type="synonym">Gaeumannomyces graminis var. tritici</name>
    <dbReference type="NCBI Taxonomy" id="644352"/>
    <lineage>
        <taxon>Eukaryota</taxon>
        <taxon>Fungi</taxon>
        <taxon>Dikarya</taxon>
        <taxon>Ascomycota</taxon>
        <taxon>Pezizomycotina</taxon>
        <taxon>Sordariomycetes</taxon>
        <taxon>Sordariomycetidae</taxon>
        <taxon>Magnaporthales</taxon>
        <taxon>Magnaporthaceae</taxon>
        <taxon>Gaeumannomyces</taxon>
    </lineage>
</organism>
<dbReference type="VEuPathDB" id="FungiDB:GGTG_09830"/>
<dbReference type="SUPFAM" id="SSF48264">
    <property type="entry name" value="Cytochrome P450"/>
    <property type="match status" value="2"/>
</dbReference>
<dbReference type="PANTHER" id="PTHR24305:SF29">
    <property type="entry name" value="BENZOATE-PARA-HYDROXYLASE"/>
    <property type="match status" value="1"/>
</dbReference>